<dbReference type="RefSeq" id="WP_353530131.1">
    <property type="nucleotide sequence ID" value="NZ_JBBMEX010000003.1"/>
</dbReference>
<feature type="domain" description="Transglycosylase SLT" evidence="2">
    <location>
        <begin position="45"/>
        <end position="153"/>
    </location>
</feature>
<protein>
    <submittedName>
        <fullName evidence="3">Lytic transglycosylase domain-containing protein</fullName>
        <ecNumber evidence="3">4.2.2.n1</ecNumber>
    </submittedName>
</protein>
<sequence length="261" mass="28518">MNIAEILGISSVSDVNVTNQTENVENTNEDFASYLNASTTTMDDIFNKASETYNVPVALLKAMAKQESNFDPNATSSSGAQGVMQLMPATAASLGVTNAYDPEQNIMGGAKYISQLLDKYDGDTTLALAAYNAGMGNVAKYGGVPPFKETQNYVAKVTAYMNENLTIDETNNQISSADFLSALDNNDYDERVQSLLEQIFSYEDYMRFLELFLEQMTANKDATTGYSSGHEDETSARSLYSFQNVSYNPAIVNLLTQTPNV</sequence>
<dbReference type="Pfam" id="PF01464">
    <property type="entry name" value="SLT"/>
    <property type="match status" value="1"/>
</dbReference>
<dbReference type="PANTHER" id="PTHR37423">
    <property type="entry name" value="SOLUBLE LYTIC MUREIN TRANSGLYCOSYLASE-RELATED"/>
    <property type="match status" value="1"/>
</dbReference>
<dbReference type="Proteomes" id="UP001454489">
    <property type="component" value="Unassembled WGS sequence"/>
</dbReference>
<evidence type="ECO:0000259" key="2">
    <source>
        <dbReference type="Pfam" id="PF01464"/>
    </source>
</evidence>
<dbReference type="GO" id="GO:0016829">
    <property type="term" value="F:lyase activity"/>
    <property type="evidence" value="ECO:0007669"/>
    <property type="project" value="UniProtKB-KW"/>
</dbReference>
<dbReference type="CDD" id="cd00254">
    <property type="entry name" value="LT-like"/>
    <property type="match status" value="1"/>
</dbReference>
<evidence type="ECO:0000313" key="3">
    <source>
        <dbReference type="EMBL" id="MEQ2557029.1"/>
    </source>
</evidence>
<evidence type="ECO:0000313" key="4">
    <source>
        <dbReference type="Proteomes" id="UP001454489"/>
    </source>
</evidence>
<dbReference type="PROSITE" id="PS00922">
    <property type="entry name" value="TRANSGLYCOSYLASE"/>
    <property type="match status" value="1"/>
</dbReference>
<accession>A0ABV1HBE0</accession>
<keyword evidence="4" id="KW-1185">Reference proteome</keyword>
<dbReference type="PANTHER" id="PTHR37423:SF2">
    <property type="entry name" value="MEMBRANE-BOUND LYTIC MUREIN TRANSGLYCOSYLASE C"/>
    <property type="match status" value="1"/>
</dbReference>
<dbReference type="Gene3D" id="1.10.530.10">
    <property type="match status" value="1"/>
</dbReference>
<dbReference type="InterPro" id="IPR008258">
    <property type="entry name" value="Transglycosylase_SLT_dom_1"/>
</dbReference>
<gene>
    <name evidence="3" type="ORF">WMO43_03920</name>
</gene>
<reference evidence="3 4" key="1">
    <citation type="submission" date="2024-03" db="EMBL/GenBank/DDBJ databases">
        <title>Human intestinal bacterial collection.</title>
        <authorList>
            <person name="Pauvert C."/>
            <person name="Hitch T.C.A."/>
            <person name="Clavel T."/>
        </authorList>
    </citation>
    <scope>NUCLEOTIDE SEQUENCE [LARGE SCALE GENOMIC DNA]</scope>
    <source>
        <strain evidence="3 4">CLA-AA-H185</strain>
    </source>
</reference>
<dbReference type="InterPro" id="IPR000189">
    <property type="entry name" value="Transglyc_AS"/>
</dbReference>
<dbReference type="EC" id="4.2.2.n1" evidence="3"/>
<comment type="caution">
    <text evidence="3">The sequence shown here is derived from an EMBL/GenBank/DDBJ whole genome shotgun (WGS) entry which is preliminary data.</text>
</comment>
<dbReference type="InterPro" id="IPR023346">
    <property type="entry name" value="Lysozyme-like_dom_sf"/>
</dbReference>
<evidence type="ECO:0000256" key="1">
    <source>
        <dbReference type="ARBA" id="ARBA00007734"/>
    </source>
</evidence>
<dbReference type="SUPFAM" id="SSF53955">
    <property type="entry name" value="Lysozyme-like"/>
    <property type="match status" value="1"/>
</dbReference>
<comment type="similarity">
    <text evidence="1">Belongs to the transglycosylase Slt family.</text>
</comment>
<proteinExistence type="inferred from homology"/>
<organism evidence="3 4">
    <name type="scientific">Maccoyibacter intestinihominis</name>
    <dbReference type="NCBI Taxonomy" id="3133499"/>
    <lineage>
        <taxon>Bacteria</taxon>
        <taxon>Bacillati</taxon>
        <taxon>Bacillota</taxon>
        <taxon>Clostridia</taxon>
        <taxon>Lachnospirales</taxon>
        <taxon>Lachnospiraceae</taxon>
        <taxon>Maccoyibacter</taxon>
    </lineage>
</organism>
<dbReference type="EMBL" id="JBBMEX010000003">
    <property type="protein sequence ID" value="MEQ2557029.1"/>
    <property type="molecule type" value="Genomic_DNA"/>
</dbReference>
<keyword evidence="3" id="KW-0456">Lyase</keyword>
<name>A0ABV1HBE0_9FIRM</name>